<dbReference type="InterPro" id="IPR003593">
    <property type="entry name" value="AAA+_ATPase"/>
</dbReference>
<dbReference type="FunFam" id="3.40.50.300:FF:000221">
    <property type="entry name" value="Multidrug ABC transporter ATP-binding protein"/>
    <property type="match status" value="1"/>
</dbReference>
<dbReference type="PROSITE" id="PS50929">
    <property type="entry name" value="ABC_TM1F"/>
    <property type="match status" value="1"/>
</dbReference>
<dbReference type="Pfam" id="PF00664">
    <property type="entry name" value="ABC_membrane"/>
    <property type="match status" value="1"/>
</dbReference>
<dbReference type="PANTHER" id="PTHR43394:SF1">
    <property type="entry name" value="ATP-BINDING CASSETTE SUB-FAMILY B MEMBER 10, MITOCHONDRIAL"/>
    <property type="match status" value="1"/>
</dbReference>
<evidence type="ECO:0000256" key="2">
    <source>
        <dbReference type="ARBA" id="ARBA00022448"/>
    </source>
</evidence>
<dbReference type="NCBIfam" id="TIGR02868">
    <property type="entry name" value="CydC"/>
    <property type="match status" value="1"/>
</dbReference>
<dbReference type="Gene3D" id="1.20.1560.10">
    <property type="entry name" value="ABC transporter type 1, transmembrane domain"/>
    <property type="match status" value="1"/>
</dbReference>
<dbReference type="GO" id="GO:0015421">
    <property type="term" value="F:ABC-type oligopeptide transporter activity"/>
    <property type="evidence" value="ECO:0007669"/>
    <property type="project" value="TreeGrafter"/>
</dbReference>
<dbReference type="InterPro" id="IPR027417">
    <property type="entry name" value="P-loop_NTPase"/>
</dbReference>
<dbReference type="CDD" id="cd18585">
    <property type="entry name" value="ABC_6TM_CydC"/>
    <property type="match status" value="1"/>
</dbReference>
<dbReference type="PROSITE" id="PS00211">
    <property type="entry name" value="ABC_TRANSPORTER_1"/>
    <property type="match status" value="1"/>
</dbReference>
<feature type="transmembrane region" description="Helical" evidence="9">
    <location>
        <begin position="16"/>
        <end position="43"/>
    </location>
</feature>
<reference evidence="12" key="1">
    <citation type="submission" date="2008-06" db="EMBL/GenBank/DDBJ databases">
        <title>Complete sequence of chromosome of Prosthecochloris aestuarii DSM 271.</title>
        <authorList>
            <consortium name="US DOE Joint Genome Institute"/>
            <person name="Lucas S."/>
            <person name="Copeland A."/>
            <person name="Lapidus A."/>
            <person name="Glavina del Rio T."/>
            <person name="Dalin E."/>
            <person name="Tice H."/>
            <person name="Bruce D."/>
            <person name="Goodwin L."/>
            <person name="Pitluck S."/>
            <person name="Schmutz J."/>
            <person name="Larimer F."/>
            <person name="Land M."/>
            <person name="Hauser L."/>
            <person name="Kyrpides N."/>
            <person name="Anderson I."/>
            <person name="Liu Z."/>
            <person name="Li T."/>
            <person name="Zhao F."/>
            <person name="Overmann J."/>
            <person name="Bryant D.A."/>
            <person name="Richardson P."/>
        </authorList>
    </citation>
    <scope>NUCLEOTIDE SEQUENCE [LARGE SCALE GENOMIC DNA]</scope>
    <source>
        <strain evidence="12">DSM 271</strain>
    </source>
</reference>
<gene>
    <name evidence="12" type="ordered locus">Paes_1666</name>
</gene>
<dbReference type="KEGG" id="paa:Paes_1666"/>
<feature type="transmembrane region" description="Helical" evidence="9">
    <location>
        <begin position="133"/>
        <end position="154"/>
    </location>
</feature>
<dbReference type="InterPro" id="IPR011527">
    <property type="entry name" value="ABC1_TM_dom"/>
</dbReference>
<dbReference type="InterPro" id="IPR017871">
    <property type="entry name" value="ABC_transporter-like_CS"/>
</dbReference>
<dbReference type="SUPFAM" id="SSF90123">
    <property type="entry name" value="ABC transporter transmembrane region"/>
    <property type="match status" value="1"/>
</dbReference>
<dbReference type="InterPro" id="IPR014223">
    <property type="entry name" value="ABC_CydC/D"/>
</dbReference>
<protein>
    <submittedName>
        <fullName evidence="12">ABC transporter, CydDC cysteine exporter (CydDC-E) family, permease/ATP-binding protein CydC</fullName>
    </submittedName>
</protein>
<dbReference type="InterPro" id="IPR003439">
    <property type="entry name" value="ABC_transporter-like_ATP-bd"/>
</dbReference>
<dbReference type="GO" id="GO:0045454">
    <property type="term" value="P:cell redox homeostasis"/>
    <property type="evidence" value="ECO:0007669"/>
    <property type="project" value="InterPro"/>
</dbReference>
<dbReference type="GO" id="GO:0034775">
    <property type="term" value="P:glutathione transmembrane transport"/>
    <property type="evidence" value="ECO:0007669"/>
    <property type="project" value="InterPro"/>
</dbReference>
<proteinExistence type="predicted"/>
<evidence type="ECO:0000259" key="10">
    <source>
        <dbReference type="PROSITE" id="PS50893"/>
    </source>
</evidence>
<dbReference type="Proteomes" id="UP000002725">
    <property type="component" value="Chromosome"/>
</dbReference>
<evidence type="ECO:0000313" key="12">
    <source>
        <dbReference type="EMBL" id="ACF46684.1"/>
    </source>
</evidence>
<evidence type="ECO:0000256" key="9">
    <source>
        <dbReference type="SAM" id="Phobius"/>
    </source>
</evidence>
<dbReference type="InterPro" id="IPR039421">
    <property type="entry name" value="Type_1_exporter"/>
</dbReference>
<dbReference type="Gene3D" id="3.40.50.300">
    <property type="entry name" value="P-loop containing nucleotide triphosphate hydrolases"/>
    <property type="match status" value="1"/>
</dbReference>
<keyword evidence="8 9" id="KW-0472">Membrane</keyword>
<evidence type="ECO:0000256" key="6">
    <source>
        <dbReference type="ARBA" id="ARBA00022840"/>
    </source>
</evidence>
<evidence type="ECO:0000313" key="13">
    <source>
        <dbReference type="Proteomes" id="UP000002725"/>
    </source>
</evidence>
<dbReference type="PANTHER" id="PTHR43394">
    <property type="entry name" value="ATP-DEPENDENT PERMEASE MDL1, MITOCHONDRIAL"/>
    <property type="match status" value="1"/>
</dbReference>
<dbReference type="GO" id="GO:0016887">
    <property type="term" value="F:ATP hydrolysis activity"/>
    <property type="evidence" value="ECO:0007669"/>
    <property type="project" value="InterPro"/>
</dbReference>
<keyword evidence="2" id="KW-0813">Transport</keyword>
<evidence type="ECO:0000256" key="1">
    <source>
        <dbReference type="ARBA" id="ARBA00004651"/>
    </source>
</evidence>
<dbReference type="InterPro" id="IPR036640">
    <property type="entry name" value="ABC1_TM_sf"/>
</dbReference>
<keyword evidence="7 9" id="KW-1133">Transmembrane helix</keyword>
<dbReference type="AlphaFoldDB" id="B4S3E5"/>
<dbReference type="HOGENOM" id="CLU_000604_84_9_10"/>
<evidence type="ECO:0000256" key="4">
    <source>
        <dbReference type="ARBA" id="ARBA00022692"/>
    </source>
</evidence>
<keyword evidence="4 9" id="KW-0812">Transmembrane</keyword>
<dbReference type="SMART" id="SM00382">
    <property type="entry name" value="AAA"/>
    <property type="match status" value="1"/>
</dbReference>
<dbReference type="STRING" id="290512.Paes_1666"/>
<dbReference type="EMBL" id="CP001108">
    <property type="protein sequence ID" value="ACF46684.1"/>
    <property type="molecule type" value="Genomic_DNA"/>
</dbReference>
<dbReference type="Pfam" id="PF00005">
    <property type="entry name" value="ABC_tran"/>
    <property type="match status" value="1"/>
</dbReference>
<keyword evidence="13" id="KW-1185">Reference proteome</keyword>
<evidence type="ECO:0000256" key="8">
    <source>
        <dbReference type="ARBA" id="ARBA00023136"/>
    </source>
</evidence>
<keyword evidence="3" id="KW-1003">Cell membrane</keyword>
<dbReference type="GO" id="GO:0005886">
    <property type="term" value="C:plasma membrane"/>
    <property type="evidence" value="ECO:0007669"/>
    <property type="project" value="UniProtKB-SubCell"/>
</dbReference>
<comment type="subcellular location">
    <subcellularLocation>
        <location evidence="1">Cell membrane</location>
        <topology evidence="1">Multi-pass membrane protein</topology>
    </subcellularLocation>
</comment>
<dbReference type="eggNOG" id="COG4987">
    <property type="taxonomic scope" value="Bacteria"/>
</dbReference>
<dbReference type="RefSeq" id="WP_012506217.1">
    <property type="nucleotide sequence ID" value="NC_011059.1"/>
</dbReference>
<keyword evidence="6" id="KW-0067">ATP-binding</keyword>
<sequence>MTVLLKLLRLVRPFTWWMILAIITGFATIGSSIGLLMTAAWLLSKAALHPSFHELQIAIVGVRFFGIARGALRYIERLVAHSTTFRLLSNIRVWFYASLEPLAPARLQQYKSADLLQRIVGDIDALENLYARVIAPPATAMMISGLLWVLLGYFSWEISLTVLLFHGAAALVIPLISGMLNRGSALQLSRTKAHQQAATIDYVQGMAELQLFGQIERHLETMRAQKQQELNIQRKQALVQRAHEPLIGLCMNAAVITVLWKLGPLVTSGAIESIWTAVIVVGIMASFEAFLPLPDALQHLETDREAGKRIFDIIDTEPAVTTPPHPLEFPSDHSISFSNVTFCYPGSATPALRNISFDARHGEKTAIVGPSGSGKSTITSLLLRFYNTTEGSITIGGTGLQQMDPDIVRRNISIVSQKTYLFAETIRQNLLLGNPQANDQQLANALQQAGIGAFARKLDQWAGQHGMQLSGGERQRIAIARTILQQAPLIMLDEATASLDTITEKKVMEQMISLTHNKTLLVITHKLQAMEQFDRIIVLDRGTIVEEGSHSDLLQQKGIYSSMWKLQHETVIPDIL</sequence>
<evidence type="ECO:0000256" key="3">
    <source>
        <dbReference type="ARBA" id="ARBA00022475"/>
    </source>
</evidence>
<evidence type="ECO:0000256" key="5">
    <source>
        <dbReference type="ARBA" id="ARBA00022741"/>
    </source>
</evidence>
<accession>B4S3E5</accession>
<organism evidence="12 13">
    <name type="scientific">Prosthecochloris aestuarii (strain DSM 271 / SK 413)</name>
    <dbReference type="NCBI Taxonomy" id="290512"/>
    <lineage>
        <taxon>Bacteria</taxon>
        <taxon>Pseudomonadati</taxon>
        <taxon>Chlorobiota</taxon>
        <taxon>Chlorobiia</taxon>
        <taxon>Chlorobiales</taxon>
        <taxon>Chlorobiaceae</taxon>
        <taxon>Prosthecochloris</taxon>
    </lineage>
</organism>
<dbReference type="GO" id="GO:0005524">
    <property type="term" value="F:ATP binding"/>
    <property type="evidence" value="ECO:0007669"/>
    <property type="project" value="UniProtKB-KW"/>
</dbReference>
<feature type="domain" description="ABC transmembrane type-1" evidence="11">
    <location>
        <begin position="19"/>
        <end position="293"/>
    </location>
</feature>
<evidence type="ECO:0000259" key="11">
    <source>
        <dbReference type="PROSITE" id="PS50929"/>
    </source>
</evidence>
<feature type="domain" description="ABC transporter" evidence="10">
    <location>
        <begin position="335"/>
        <end position="566"/>
    </location>
</feature>
<keyword evidence="5" id="KW-0547">Nucleotide-binding</keyword>
<dbReference type="PROSITE" id="PS50893">
    <property type="entry name" value="ABC_TRANSPORTER_2"/>
    <property type="match status" value="1"/>
</dbReference>
<evidence type="ECO:0000256" key="7">
    <source>
        <dbReference type="ARBA" id="ARBA00022989"/>
    </source>
</evidence>
<name>B4S3E5_PROA2</name>
<feature type="transmembrane region" description="Helical" evidence="9">
    <location>
        <begin position="160"/>
        <end position="180"/>
    </location>
</feature>
<dbReference type="SUPFAM" id="SSF52540">
    <property type="entry name" value="P-loop containing nucleoside triphosphate hydrolases"/>
    <property type="match status" value="1"/>
</dbReference>